<feature type="binding site" evidence="7">
    <location>
        <position position="181"/>
    </location>
    <ligand>
        <name>Zn(2+)</name>
        <dbReference type="ChEBI" id="CHEBI:29105"/>
        <label>3</label>
    </ligand>
</feature>
<dbReference type="STRING" id="1499967.U27_02693"/>
<keyword evidence="10" id="KW-1185">Reference proteome</keyword>
<dbReference type="GO" id="GO:0003906">
    <property type="term" value="F:DNA-(apurinic or apyrimidinic site) endonuclease activity"/>
    <property type="evidence" value="ECO:0007669"/>
    <property type="project" value="TreeGrafter"/>
</dbReference>
<evidence type="ECO:0000256" key="2">
    <source>
        <dbReference type="ARBA" id="ARBA00022723"/>
    </source>
</evidence>
<feature type="binding site" evidence="7">
    <location>
        <position position="144"/>
    </location>
    <ligand>
        <name>Zn(2+)</name>
        <dbReference type="ChEBI" id="CHEBI:29105"/>
        <label>2</label>
    </ligand>
</feature>
<comment type="function">
    <text evidence="7">Endonuclease IV plays a role in DNA repair. It cleaves phosphodiester bonds at apurinic or apyrimidinic (AP) sites, generating a 3'-hydroxyl group and a 5'-terminal sugar phosphate.</text>
</comment>
<dbReference type="PROSITE" id="PS00729">
    <property type="entry name" value="AP_NUCLEASE_F2_1"/>
    <property type="match status" value="1"/>
</dbReference>
<evidence type="ECO:0000256" key="4">
    <source>
        <dbReference type="ARBA" id="ARBA00022801"/>
    </source>
</evidence>
<evidence type="ECO:0000256" key="6">
    <source>
        <dbReference type="ARBA" id="ARBA00023204"/>
    </source>
</evidence>
<keyword evidence="7 9" id="KW-0255">Endonuclease</keyword>
<feature type="binding site" evidence="7">
    <location>
        <position position="260"/>
    </location>
    <ligand>
        <name>Zn(2+)</name>
        <dbReference type="ChEBI" id="CHEBI:29105"/>
        <label>2</label>
    </ligand>
</feature>
<dbReference type="FunFam" id="3.20.20.150:FF:000001">
    <property type="entry name" value="Probable endonuclease 4"/>
    <property type="match status" value="1"/>
</dbReference>
<dbReference type="SMART" id="SM00518">
    <property type="entry name" value="AP2Ec"/>
    <property type="match status" value="1"/>
</dbReference>
<dbReference type="PROSITE" id="PS00731">
    <property type="entry name" value="AP_NUCLEASE_F2_3"/>
    <property type="match status" value="1"/>
</dbReference>
<keyword evidence="5 7" id="KW-0862">Zinc</keyword>
<organism evidence="9">
    <name type="scientific">Vecturithrix granuli</name>
    <dbReference type="NCBI Taxonomy" id="1499967"/>
    <lineage>
        <taxon>Bacteria</taxon>
        <taxon>Candidatus Moduliflexota</taxon>
        <taxon>Candidatus Vecturitrichia</taxon>
        <taxon>Candidatus Vecturitrichales</taxon>
        <taxon>Candidatus Vecturitrichaceae</taxon>
        <taxon>Candidatus Vecturithrix</taxon>
    </lineage>
</organism>
<dbReference type="NCBIfam" id="TIGR00587">
    <property type="entry name" value="nfo"/>
    <property type="match status" value="1"/>
</dbReference>
<feature type="binding site" evidence="7">
    <location>
        <position position="228"/>
    </location>
    <ligand>
        <name>Zn(2+)</name>
        <dbReference type="ChEBI" id="CHEBI:29105"/>
        <label>3</label>
    </ligand>
</feature>
<feature type="binding site" evidence="7">
    <location>
        <position position="215"/>
    </location>
    <ligand>
        <name>Zn(2+)</name>
        <dbReference type="ChEBI" id="CHEBI:29105"/>
        <label>2</label>
    </ligand>
</feature>
<dbReference type="eggNOG" id="COG0648">
    <property type="taxonomic scope" value="Bacteria"/>
</dbReference>
<keyword evidence="2 7" id="KW-0479">Metal-binding</keyword>
<feature type="binding site" evidence="7">
    <location>
        <position position="230"/>
    </location>
    <ligand>
        <name>Zn(2+)</name>
        <dbReference type="ChEBI" id="CHEBI:29105"/>
        <label>3</label>
    </ligand>
</feature>
<evidence type="ECO:0000313" key="9">
    <source>
        <dbReference type="EMBL" id="GAK55735.1"/>
    </source>
</evidence>
<evidence type="ECO:0000256" key="5">
    <source>
        <dbReference type="ARBA" id="ARBA00022833"/>
    </source>
</evidence>
<dbReference type="CDD" id="cd00019">
    <property type="entry name" value="AP2Ec"/>
    <property type="match status" value="1"/>
</dbReference>
<feature type="binding site" evidence="7">
    <location>
        <position position="178"/>
    </location>
    <ligand>
        <name>Zn(2+)</name>
        <dbReference type="ChEBI" id="CHEBI:29105"/>
        <label>2</label>
    </ligand>
</feature>
<evidence type="ECO:0000256" key="3">
    <source>
        <dbReference type="ARBA" id="ARBA00022763"/>
    </source>
</evidence>
<dbReference type="EC" id="3.1.21.2" evidence="7"/>
<accession>A0A081BTT0</accession>
<proteinExistence type="inferred from homology"/>
<name>A0A081BTT0_VECG1</name>
<dbReference type="InterPro" id="IPR036237">
    <property type="entry name" value="Xyl_isomerase-like_sf"/>
</dbReference>
<dbReference type="GO" id="GO:0003677">
    <property type="term" value="F:DNA binding"/>
    <property type="evidence" value="ECO:0007669"/>
    <property type="project" value="InterPro"/>
</dbReference>
<dbReference type="PROSITE" id="PS00730">
    <property type="entry name" value="AP_NUCLEASE_F2_2"/>
    <property type="match status" value="1"/>
</dbReference>
<keyword evidence="3 7" id="KW-0227">DNA damage</keyword>
<dbReference type="InterPro" id="IPR001719">
    <property type="entry name" value="AP_endonuc_2"/>
</dbReference>
<reference evidence="9" key="1">
    <citation type="journal article" date="2015" name="PeerJ">
        <title>First genomic representation of candidate bacterial phylum KSB3 points to enhanced environmental sensing as a trigger of wastewater bulking.</title>
        <authorList>
            <person name="Sekiguchi Y."/>
            <person name="Ohashi A."/>
            <person name="Parks D.H."/>
            <person name="Yamauchi T."/>
            <person name="Tyson G.W."/>
            <person name="Hugenholtz P."/>
        </authorList>
    </citation>
    <scope>NUCLEOTIDE SEQUENCE [LARGE SCALE GENOMIC DNA]</scope>
</reference>
<gene>
    <name evidence="7" type="primary">nfo</name>
    <name evidence="9" type="ORF">U27_02693</name>
</gene>
<dbReference type="GO" id="GO:0006284">
    <property type="term" value="P:base-excision repair"/>
    <property type="evidence" value="ECO:0007669"/>
    <property type="project" value="TreeGrafter"/>
</dbReference>
<keyword evidence="6 7" id="KW-0234">DNA repair</keyword>
<sequence>MRLLGSHVSIAGGLHKAFVIGGKIGCTAIQIFTKNASRWEAIPLDDEKISQFQDAWNTSGIQTVIAHDSYLINLGSPQDELWQKSQYALFAEALRCEQLGIPYLVIHPGSHVGSGQAQGLRRVARALNRIHQQTPGHSTQILLETTAGQGTNLGYQFEHLTAILDLTQEPERLGICFDTCHVFAAGYELRTKEGFQRTFDAFDRLLGIKLLKVIHVNDSVKPCGSRVDRHQGIGEGEIGLDGFRWLMTDSRFETIPMILETPKGRDPVVSDQHNLRILKDLCKTIER</sequence>
<evidence type="ECO:0000313" key="10">
    <source>
        <dbReference type="Proteomes" id="UP000030661"/>
    </source>
</evidence>
<evidence type="ECO:0000259" key="8">
    <source>
        <dbReference type="Pfam" id="PF01261"/>
    </source>
</evidence>
<dbReference type="EMBL" id="DF820464">
    <property type="protein sequence ID" value="GAK55735.1"/>
    <property type="molecule type" value="Genomic_DNA"/>
</dbReference>
<keyword evidence="4 7" id="KW-0378">Hydrolase</keyword>
<keyword evidence="7" id="KW-0540">Nuclease</keyword>
<dbReference type="PROSITE" id="PS51432">
    <property type="entry name" value="AP_NUCLEASE_F2_4"/>
    <property type="match status" value="1"/>
</dbReference>
<dbReference type="Proteomes" id="UP000030661">
    <property type="component" value="Unassembled WGS sequence"/>
</dbReference>
<dbReference type="GO" id="GO:0008833">
    <property type="term" value="F:deoxyribonuclease IV (phage-T4-induced) activity"/>
    <property type="evidence" value="ECO:0007669"/>
    <property type="project" value="UniProtKB-UniRule"/>
</dbReference>
<dbReference type="SUPFAM" id="SSF51658">
    <property type="entry name" value="Xylose isomerase-like"/>
    <property type="match status" value="1"/>
</dbReference>
<evidence type="ECO:0000256" key="1">
    <source>
        <dbReference type="ARBA" id="ARBA00005340"/>
    </source>
</evidence>
<dbReference type="PANTHER" id="PTHR21445">
    <property type="entry name" value="ENDONUCLEASE IV ENDODEOXYRIBONUCLEASE IV"/>
    <property type="match status" value="1"/>
</dbReference>
<evidence type="ECO:0000256" key="7">
    <source>
        <dbReference type="HAMAP-Rule" id="MF_00152"/>
    </source>
</evidence>
<feature type="binding site" evidence="7">
    <location>
        <position position="107"/>
    </location>
    <ligand>
        <name>Zn(2+)</name>
        <dbReference type="ChEBI" id="CHEBI:29105"/>
        <label>1</label>
    </ligand>
</feature>
<dbReference type="Gene3D" id="3.20.20.150">
    <property type="entry name" value="Divalent-metal-dependent TIM barrel enzymes"/>
    <property type="match status" value="1"/>
</dbReference>
<dbReference type="GO" id="GO:0008081">
    <property type="term" value="F:phosphoric diester hydrolase activity"/>
    <property type="evidence" value="ECO:0007669"/>
    <property type="project" value="TreeGrafter"/>
</dbReference>
<dbReference type="PANTHER" id="PTHR21445:SF0">
    <property type="entry name" value="APURINIC-APYRIMIDINIC ENDONUCLEASE"/>
    <property type="match status" value="1"/>
</dbReference>
<dbReference type="AlphaFoldDB" id="A0A081BTT0"/>
<feature type="binding site" evidence="7">
    <location>
        <position position="67"/>
    </location>
    <ligand>
        <name>Zn(2+)</name>
        <dbReference type="ChEBI" id="CHEBI:29105"/>
        <label>1</label>
    </ligand>
</feature>
<comment type="catalytic activity">
    <reaction evidence="7">
        <text>Endonucleolytic cleavage to 5'-phosphooligonucleotide end-products.</text>
        <dbReference type="EC" id="3.1.21.2"/>
    </reaction>
</comment>
<dbReference type="Pfam" id="PF01261">
    <property type="entry name" value="AP_endonuc_2"/>
    <property type="match status" value="1"/>
</dbReference>
<protein>
    <recommendedName>
        <fullName evidence="7">Probable endonuclease 4</fullName>
        <ecNumber evidence="7">3.1.21.2</ecNumber>
    </recommendedName>
    <alternativeName>
        <fullName evidence="7">Endodeoxyribonuclease IV</fullName>
    </alternativeName>
    <alternativeName>
        <fullName evidence="7">Endonuclease IV</fullName>
    </alternativeName>
</protein>
<feature type="binding site" evidence="7">
    <location>
        <position position="144"/>
    </location>
    <ligand>
        <name>Zn(2+)</name>
        <dbReference type="ChEBI" id="CHEBI:29105"/>
        <label>1</label>
    </ligand>
</feature>
<comment type="similarity">
    <text evidence="1 7">Belongs to the AP endonuclease 2 family.</text>
</comment>
<feature type="domain" description="Xylose isomerase-like TIM barrel" evidence="8">
    <location>
        <begin position="23"/>
        <end position="274"/>
    </location>
</feature>
<dbReference type="GO" id="GO:0008270">
    <property type="term" value="F:zinc ion binding"/>
    <property type="evidence" value="ECO:0007669"/>
    <property type="project" value="UniProtKB-UniRule"/>
</dbReference>
<dbReference type="InterPro" id="IPR013022">
    <property type="entry name" value="Xyl_isomerase-like_TIM-brl"/>
</dbReference>
<dbReference type="InterPro" id="IPR018246">
    <property type="entry name" value="AP_endonuc_F2_Zn_BS"/>
</dbReference>
<dbReference type="HAMAP" id="MF_00152">
    <property type="entry name" value="Nfo"/>
    <property type="match status" value="1"/>
</dbReference>
<comment type="cofactor">
    <cofactor evidence="7">
        <name>Zn(2+)</name>
        <dbReference type="ChEBI" id="CHEBI:29105"/>
    </cofactor>
    <text evidence="7">Binds 3 Zn(2+) ions.</text>
</comment>
<dbReference type="HOGENOM" id="CLU_025885_0_1_0"/>